<feature type="region of interest" description="Disordered" evidence="1">
    <location>
        <begin position="1"/>
        <end position="21"/>
    </location>
</feature>
<dbReference type="RefSeq" id="WP_168869879.1">
    <property type="nucleotide sequence ID" value="NZ_JABAIA010000001.1"/>
</dbReference>
<name>A0A847RX32_9BACT</name>
<gene>
    <name evidence="2" type="ORF">HGH92_06265</name>
</gene>
<dbReference type="Proteomes" id="UP000570474">
    <property type="component" value="Unassembled WGS sequence"/>
</dbReference>
<accession>A0A847RX32</accession>
<reference evidence="2 3" key="1">
    <citation type="submission" date="2020-04" db="EMBL/GenBank/DDBJ databases">
        <authorList>
            <person name="Yin C."/>
        </authorList>
    </citation>
    <scope>NUCLEOTIDE SEQUENCE [LARGE SCALE GENOMIC DNA]</scope>
    <source>
        <strain evidence="2 3">Ae27</strain>
    </source>
</reference>
<proteinExistence type="predicted"/>
<dbReference type="EMBL" id="JABAIA010000001">
    <property type="protein sequence ID" value="NLR63901.1"/>
    <property type="molecule type" value="Genomic_DNA"/>
</dbReference>
<dbReference type="AlphaFoldDB" id="A0A847RX32"/>
<evidence type="ECO:0000256" key="1">
    <source>
        <dbReference type="SAM" id="MobiDB-lite"/>
    </source>
</evidence>
<evidence type="ECO:0000313" key="3">
    <source>
        <dbReference type="Proteomes" id="UP000570474"/>
    </source>
</evidence>
<keyword evidence="3" id="KW-1185">Reference proteome</keyword>
<sequence length="245" mass="26960">MGLAPRQAASQTTNPCLSPQLSRGDTLSNIYSRTIAVTGEGFAPQVYRISGSSAYQVTDGHPTRPAFNETDLYDGRPVNSSPTVIGLDGNNIWQDKPYTNTSASGLMYNSLIWGQAPAQLHEGDSWKHTITVPWELGGPGTQTVTVMALDKEHQTVTLKREGYSEGFYDNDTKQMDIHTNDGTKLRVTVKPGTSHWTGYTTFRQGIVISDALLVTRPVLLTSGEQHFNGQQRQYILLNAMPYLPL</sequence>
<feature type="compositionally biased region" description="Polar residues" evidence="1">
    <location>
        <begin position="8"/>
        <end position="21"/>
    </location>
</feature>
<comment type="caution">
    <text evidence="2">The sequence shown here is derived from an EMBL/GenBank/DDBJ whole genome shotgun (WGS) entry which is preliminary data.</text>
</comment>
<protein>
    <submittedName>
        <fullName evidence="2">Uncharacterized protein</fullName>
    </submittedName>
</protein>
<evidence type="ECO:0000313" key="2">
    <source>
        <dbReference type="EMBL" id="NLR63901.1"/>
    </source>
</evidence>
<organism evidence="2 3">
    <name type="scientific">Chitinophaga varians</name>
    <dbReference type="NCBI Taxonomy" id="2202339"/>
    <lineage>
        <taxon>Bacteria</taxon>
        <taxon>Pseudomonadati</taxon>
        <taxon>Bacteroidota</taxon>
        <taxon>Chitinophagia</taxon>
        <taxon>Chitinophagales</taxon>
        <taxon>Chitinophagaceae</taxon>
        <taxon>Chitinophaga</taxon>
    </lineage>
</organism>